<feature type="region of interest" description="Disordered" evidence="1">
    <location>
        <begin position="678"/>
        <end position="790"/>
    </location>
</feature>
<feature type="compositionally biased region" description="Basic and acidic residues" evidence="1">
    <location>
        <begin position="738"/>
        <end position="768"/>
    </location>
</feature>
<proteinExistence type="predicted"/>
<name>A0A0E3HTB6_9CAUD</name>
<feature type="compositionally biased region" description="Basic and acidic residues" evidence="1">
    <location>
        <begin position="568"/>
        <end position="593"/>
    </location>
</feature>
<evidence type="ECO:0000313" key="4">
    <source>
        <dbReference type="Proteomes" id="UP000185290"/>
    </source>
</evidence>
<feature type="compositionally biased region" description="Basic and acidic residues" evidence="1">
    <location>
        <begin position="821"/>
        <end position="832"/>
    </location>
</feature>
<dbReference type="Proteomes" id="UP000185290">
    <property type="component" value="Segment"/>
</dbReference>
<dbReference type="EMBL" id="KJ019106">
    <property type="protein sequence ID" value="AIX33111.1"/>
    <property type="molecule type" value="Genomic_DNA"/>
</dbReference>
<feature type="compositionally biased region" description="Polar residues" evidence="1">
    <location>
        <begin position="41"/>
        <end position="51"/>
    </location>
</feature>
<gene>
    <name evidence="3" type="ORF">Syn7803US50_127</name>
</gene>
<dbReference type="Pfam" id="PF19846">
    <property type="entry name" value="DUF6321"/>
    <property type="match status" value="1"/>
</dbReference>
<feature type="compositionally biased region" description="Basic and acidic residues" evidence="1">
    <location>
        <begin position="372"/>
        <end position="382"/>
    </location>
</feature>
<protein>
    <recommendedName>
        <fullName evidence="2">DUF6321 domain-containing protein</fullName>
    </recommendedName>
</protein>
<feature type="compositionally biased region" description="Basic and acidic residues" evidence="1">
    <location>
        <begin position="685"/>
        <end position="698"/>
    </location>
</feature>
<feature type="region of interest" description="Disordered" evidence="1">
    <location>
        <begin position="513"/>
        <end position="615"/>
    </location>
</feature>
<feature type="compositionally biased region" description="Basic and acidic residues" evidence="1">
    <location>
        <begin position="537"/>
        <end position="560"/>
    </location>
</feature>
<accession>A0A0E3HTB6</accession>
<organism evidence="3 4">
    <name type="scientific">Synechococcus phage ACG-2014f</name>
    <dbReference type="NCBI Taxonomy" id="1493511"/>
    <lineage>
        <taxon>Viruses</taxon>
        <taxon>Duplodnaviria</taxon>
        <taxon>Heunggongvirae</taxon>
        <taxon>Uroviricota</taxon>
        <taxon>Caudoviricetes</taxon>
        <taxon>Pantevenvirales</taxon>
        <taxon>Kyanoviridae</taxon>
        <taxon>Atlauavirus</taxon>
        <taxon>Atlauavirus tusconc8</taxon>
    </lineage>
</organism>
<feature type="domain" description="DUF6321" evidence="2">
    <location>
        <begin position="812"/>
        <end position="878"/>
    </location>
</feature>
<feature type="compositionally biased region" description="Basic and acidic residues" evidence="1">
    <location>
        <begin position="344"/>
        <end position="363"/>
    </location>
</feature>
<feature type="region of interest" description="Disordered" evidence="1">
    <location>
        <begin position="281"/>
        <end position="414"/>
    </location>
</feature>
<feature type="region of interest" description="Disordered" evidence="1">
    <location>
        <begin position="1"/>
        <end position="260"/>
    </location>
</feature>
<feature type="compositionally biased region" description="Basic and acidic residues" evidence="1">
    <location>
        <begin position="291"/>
        <end position="300"/>
    </location>
</feature>
<feature type="region of interest" description="Disordered" evidence="1">
    <location>
        <begin position="808"/>
        <end position="880"/>
    </location>
</feature>
<sequence length="880" mass="96489">MGNLHKWFSGSKSKDGKSGWVNVKTGGTCASDEPGEGTPKCVSSSKRASMTKSERESASRRKKAADPGQQQKSGAAKPTYVSTDKPKKMKKEHFSNWRDDTPEPMVNELFGMGKKKEKKNNGSGGSFSASTAEANARSRGWKPENEKPKPMGAFGPEKGKSKSPDQFKNVKKALGIRPKTEPKVTSQTKPEPKVTSQTKPEPKVTSQTKTDPTPKSNPYSGKDKLKPQSFSTAVKSGTKMKKSTPSAPGKIVTQQGNQKEQFSNWRDNYVATEHEFIDLIKPEPMVGISETKQDGPEPTRKQTRGAMKNIRSKMNTASHKDPDKKKTKQELAFQKARAKAWGMTEEKMSERDKEVAKYRDQAKKKTTMPDGDVGHDIHKRAVDQYNKQNPSKKVKEEVEISEEDKKGSGSGKKDACYNKVKASASVWPSAYASGRLVQCRKKGAANYGKSKNEEFISIVASEYFINEGLNDEGVAELVDLLGPIQFGELVNEIAEGVEEDLLIEARAGGVKIEPKNKSGTRVSDLSKGARTRAINTLRKEKAAKRAGEGEGGKGSLKDSLKSQAKAAKKSEPKKAKKEEPKKEAAKPAVEKAKATQPKKRGFLDSVARQVNKGMDRHRKAMELARETGKVAKKAANIGGQVAKGAVQGVKDTAKTTKNVADKLKEEYVLVVSEEFSAEGYKGKHGQSDKEAMDSRSDAAKQISGDSKSSGAEYSHRSYRGVGKPAAPGERQKNQGKMTDADRNELAIRKNDLKKREAKKKEKLEELKCWKGYKRKKGSTPGAPGSCVKEGFSSWRDDLDLMEGVAAWQRKEGKNKAGGLNEKGRKSYERENPGSDLKAPQPEGGPRKKSFCARMGGMKGPMKDEKGKPTRKALALRKWKC</sequence>
<feature type="compositionally biased region" description="Basic and acidic residues" evidence="1">
    <location>
        <begin position="393"/>
        <end position="414"/>
    </location>
</feature>
<dbReference type="InterPro" id="IPR046284">
    <property type="entry name" value="DUF6321"/>
</dbReference>
<feature type="compositionally biased region" description="Basic and acidic residues" evidence="1">
    <location>
        <begin position="92"/>
        <end position="101"/>
    </location>
</feature>
<feature type="compositionally biased region" description="Polar residues" evidence="1">
    <location>
        <begin position="183"/>
        <end position="219"/>
    </location>
</feature>
<feature type="compositionally biased region" description="Basic residues" evidence="1">
    <location>
        <begin position="868"/>
        <end position="880"/>
    </location>
</feature>
<reference evidence="3 4" key="1">
    <citation type="submission" date="2013-12" db="EMBL/GenBank/DDBJ databases">
        <title>Ecological redundancy of diverse viral populations within a natural community.</title>
        <authorList>
            <person name="Gregory A.C."/>
            <person name="LaButti K."/>
            <person name="Copeland A."/>
            <person name="Woyke T."/>
            <person name="Sullivan M.B."/>
        </authorList>
    </citation>
    <scope>NUCLEOTIDE SEQUENCE [LARGE SCALE GENOMIC DNA]</scope>
    <source>
        <strain evidence="3">Syn7803US50</strain>
    </source>
</reference>
<evidence type="ECO:0000256" key="1">
    <source>
        <dbReference type="SAM" id="MobiDB-lite"/>
    </source>
</evidence>
<evidence type="ECO:0000259" key="2">
    <source>
        <dbReference type="Pfam" id="PF19846"/>
    </source>
</evidence>
<evidence type="ECO:0000313" key="3">
    <source>
        <dbReference type="EMBL" id="AIX33111.1"/>
    </source>
</evidence>